<evidence type="ECO:0000313" key="1">
    <source>
        <dbReference type="EMBL" id="KAJ8951082.1"/>
    </source>
</evidence>
<dbReference type="Proteomes" id="UP001162162">
    <property type="component" value="Unassembled WGS sequence"/>
</dbReference>
<proteinExistence type="predicted"/>
<comment type="caution">
    <text evidence="1">The sequence shown here is derived from an EMBL/GenBank/DDBJ whole genome shotgun (WGS) entry which is preliminary data.</text>
</comment>
<accession>A0AAV8YHU9</accession>
<name>A0AAV8YHU9_9CUCU</name>
<organism evidence="1 2">
    <name type="scientific">Aromia moschata</name>
    <dbReference type="NCBI Taxonomy" id="1265417"/>
    <lineage>
        <taxon>Eukaryota</taxon>
        <taxon>Metazoa</taxon>
        <taxon>Ecdysozoa</taxon>
        <taxon>Arthropoda</taxon>
        <taxon>Hexapoda</taxon>
        <taxon>Insecta</taxon>
        <taxon>Pterygota</taxon>
        <taxon>Neoptera</taxon>
        <taxon>Endopterygota</taxon>
        <taxon>Coleoptera</taxon>
        <taxon>Polyphaga</taxon>
        <taxon>Cucujiformia</taxon>
        <taxon>Chrysomeloidea</taxon>
        <taxon>Cerambycidae</taxon>
        <taxon>Cerambycinae</taxon>
        <taxon>Callichromatini</taxon>
        <taxon>Aromia</taxon>
    </lineage>
</organism>
<reference evidence="1" key="1">
    <citation type="journal article" date="2023" name="Insect Mol. Biol.">
        <title>Genome sequencing provides insights into the evolution of gene families encoding plant cell wall-degrading enzymes in longhorned beetles.</title>
        <authorList>
            <person name="Shin N.R."/>
            <person name="Okamura Y."/>
            <person name="Kirsch R."/>
            <person name="Pauchet Y."/>
        </authorList>
    </citation>
    <scope>NUCLEOTIDE SEQUENCE</scope>
    <source>
        <strain evidence="1">AMC_N1</strain>
    </source>
</reference>
<sequence>MRRESDGRFIVTLPLKRSAHCLGASRFQAEKNSVLFKMDIILKLHRKHILIATLKGDNLICPSLVD</sequence>
<dbReference type="EMBL" id="JAPWTK010000090">
    <property type="protein sequence ID" value="KAJ8951082.1"/>
    <property type="molecule type" value="Genomic_DNA"/>
</dbReference>
<keyword evidence="2" id="KW-1185">Reference proteome</keyword>
<protein>
    <submittedName>
        <fullName evidence="1">Uncharacterized protein</fullName>
    </submittedName>
</protein>
<dbReference type="AlphaFoldDB" id="A0AAV8YHU9"/>
<gene>
    <name evidence="1" type="ORF">NQ318_003780</name>
</gene>
<evidence type="ECO:0000313" key="2">
    <source>
        <dbReference type="Proteomes" id="UP001162162"/>
    </source>
</evidence>